<name>A0A6A6AM39_9PLEO</name>
<dbReference type="GeneID" id="54405199"/>
<evidence type="ECO:0000259" key="10">
    <source>
        <dbReference type="PROSITE" id="PS50929"/>
    </source>
</evidence>
<feature type="region of interest" description="Disordered" evidence="7">
    <location>
        <begin position="793"/>
        <end position="827"/>
    </location>
</feature>
<dbReference type="InterPro" id="IPR003593">
    <property type="entry name" value="AAA+_ATPase"/>
</dbReference>
<dbReference type="GO" id="GO:0015421">
    <property type="term" value="F:ABC-type oligopeptide transporter activity"/>
    <property type="evidence" value="ECO:0007669"/>
    <property type="project" value="TreeGrafter"/>
</dbReference>
<feature type="compositionally biased region" description="Low complexity" evidence="7">
    <location>
        <begin position="766"/>
        <end position="775"/>
    </location>
</feature>
<keyword evidence="3" id="KW-0547">Nucleotide-binding</keyword>
<keyword evidence="4" id="KW-0067">ATP-binding</keyword>
<dbReference type="PROSITE" id="PS50929">
    <property type="entry name" value="ABC_TM1F"/>
    <property type="match status" value="2"/>
</dbReference>
<evidence type="ECO:0000256" key="3">
    <source>
        <dbReference type="ARBA" id="ARBA00022741"/>
    </source>
</evidence>
<dbReference type="GO" id="GO:0016887">
    <property type="term" value="F:ATP hydrolysis activity"/>
    <property type="evidence" value="ECO:0007669"/>
    <property type="project" value="InterPro"/>
</dbReference>
<evidence type="ECO:0000256" key="5">
    <source>
        <dbReference type="ARBA" id="ARBA00022989"/>
    </source>
</evidence>
<evidence type="ECO:0000256" key="4">
    <source>
        <dbReference type="ARBA" id="ARBA00022840"/>
    </source>
</evidence>
<dbReference type="InterPro" id="IPR036640">
    <property type="entry name" value="ABC1_TM_sf"/>
</dbReference>
<dbReference type="PROSITE" id="PS00211">
    <property type="entry name" value="ABC_TRANSPORTER_1"/>
    <property type="match status" value="1"/>
</dbReference>
<dbReference type="Pfam" id="PF00005">
    <property type="entry name" value="ABC_tran"/>
    <property type="match status" value="2"/>
</dbReference>
<evidence type="ECO:0000256" key="1">
    <source>
        <dbReference type="ARBA" id="ARBA00004141"/>
    </source>
</evidence>
<evidence type="ECO:0000259" key="9">
    <source>
        <dbReference type="PROSITE" id="PS50893"/>
    </source>
</evidence>
<dbReference type="GO" id="GO:0090374">
    <property type="term" value="P:oligopeptide export from mitochondrion"/>
    <property type="evidence" value="ECO:0007669"/>
    <property type="project" value="TreeGrafter"/>
</dbReference>
<dbReference type="CDD" id="cd18578">
    <property type="entry name" value="ABC_6TM_Pgp_ABCB1_D2_like"/>
    <property type="match status" value="1"/>
</dbReference>
<feature type="transmembrane region" description="Helical" evidence="8">
    <location>
        <begin position="892"/>
        <end position="917"/>
    </location>
</feature>
<protein>
    <submittedName>
        <fullName evidence="11">Multidrug resistance protein-like protein 2</fullName>
    </submittedName>
</protein>
<dbReference type="FunFam" id="3.40.50.300:FF:001471">
    <property type="entry name" value="P-loop containing nucleoside triphosphate hydrolase protein"/>
    <property type="match status" value="1"/>
</dbReference>
<evidence type="ECO:0000256" key="6">
    <source>
        <dbReference type="ARBA" id="ARBA00023136"/>
    </source>
</evidence>
<evidence type="ECO:0000256" key="2">
    <source>
        <dbReference type="ARBA" id="ARBA00022692"/>
    </source>
</evidence>
<comment type="subcellular location">
    <subcellularLocation>
        <location evidence="1">Membrane</location>
        <topology evidence="1">Multi-pass membrane protein</topology>
    </subcellularLocation>
</comment>
<feature type="transmembrane region" description="Helical" evidence="8">
    <location>
        <begin position="92"/>
        <end position="120"/>
    </location>
</feature>
<reference evidence="11" key="1">
    <citation type="journal article" date="2020" name="Stud. Mycol.">
        <title>101 Dothideomycetes genomes: a test case for predicting lifestyles and emergence of pathogens.</title>
        <authorList>
            <person name="Haridas S."/>
            <person name="Albert R."/>
            <person name="Binder M."/>
            <person name="Bloem J."/>
            <person name="Labutti K."/>
            <person name="Salamov A."/>
            <person name="Andreopoulos B."/>
            <person name="Baker S."/>
            <person name="Barry K."/>
            <person name="Bills G."/>
            <person name="Bluhm B."/>
            <person name="Cannon C."/>
            <person name="Castanera R."/>
            <person name="Culley D."/>
            <person name="Daum C."/>
            <person name="Ezra D."/>
            <person name="Gonzalez J."/>
            <person name="Henrissat B."/>
            <person name="Kuo A."/>
            <person name="Liang C."/>
            <person name="Lipzen A."/>
            <person name="Lutzoni F."/>
            <person name="Magnuson J."/>
            <person name="Mondo S."/>
            <person name="Nolan M."/>
            <person name="Ohm R."/>
            <person name="Pangilinan J."/>
            <person name="Park H.-J."/>
            <person name="Ramirez L."/>
            <person name="Alfaro M."/>
            <person name="Sun H."/>
            <person name="Tritt A."/>
            <person name="Yoshinaga Y."/>
            <person name="Zwiers L.-H."/>
            <person name="Turgeon B."/>
            <person name="Goodwin S."/>
            <person name="Spatafora J."/>
            <person name="Crous P."/>
            <person name="Grigoriev I."/>
        </authorList>
    </citation>
    <scope>NUCLEOTIDE SEQUENCE</scope>
    <source>
        <strain evidence="11">CBS 119687</strain>
    </source>
</reference>
<sequence>MAATPASSDTEQHDKTVTQVDEEQKYVLQVGWKVLFSFTTKEHLPVLFAAILSATLAAATMPVFSVVYGLIFNVYSDYGGGKLDNTQFLDNVATYCLILTGIASLNWITNSVYFFFFLTFGELQAKSARKKIFDALIRKDMAWYDTRESGIVAFLPAVQMHIRDLQLSMSAPIGEGIQCIVQSLGALGVAFYYSWNLTLVVICTVPLIYLVQAVLSSRLSVRAHEQADQLQRALKHITNAIQNIEIVKCFNGEGHELQNFRTVTSLSARLYKRVANLRSLQIGIMQFFTLSVFVQGFWYGSHLVHSENKDTGQIITTFWAALMAIQGITGFLPQFIVLQKGKLAGAKLQMLLKQISNSDQQQELQGDVKPAECPGDIEFRKQVTFSYPTRADETAIRDVSLKFPAGETTFVVGRSGSGKSTLGQLLVRFYQPSSGQVLLDGVALNDLDVQWLREHVTLVEQHSVLFNDTIRQNISLGKRNGRVSLDEVKDAVSFAMLDQVVQDLPDGLETHLGMKGDSLSGGQKQRMALARARVRDAPVLVLDESTSALDYITRGTILQAIREWRRGKTTIVITHDISQIRQTDFLYLLDKAQLVQQGYRKDLENKLGAFQAFLASHREEEEDDTSNEASSGEEGETDELESVYDELWDVRPPRNRPLSAVILGESILSSFFNQGRASWAGSVVADPVRRLTRAERGETADAIPLESIDLTRASGAPSDVLSSAPTAYESMGHTSKRTSMASYRAPQLGTPSNKRRSSLSKEFGLRPTSTYSSRPTSRHITYPRRLSIADAHFSRVENESKPSKRRGFRSKMRSQRQRKGIKGQGSSSDSLPLLEIFKSVWPTLNWRSRLILFGALIAALVHAAATPIFAWVFAQLLQTFYTPDQTQKALKWALSILGIAVADGIASYLVFFLFDIVAQSWTHALKMEAMKRILIQPREFFDREENSTSRLAETLDHFAEEARNLPGRFAGIVVVMVFMVVISVVWSMLICWKLALVALGTGPILYAITQGYNMVSTHWEGLSNEASDNVGQLLHETFINIRTVRCLVLEDVFREKYKAATITAANVGIKRALYSGCIFGLNFAGVLFVTVLLFWYGAYIVSRGEYTVSAITETFLTLMLSVNYVNYIGNYITQINISREAGSRLLRLARLPETSHESTGTIRIQTAGDVTLNNVSFTYPSRKEHPVLHGVSFSIPRGSCTAIVGSSGSGKSTIASLLLKLYQADSNILSDSSAANFTVSDHDIKALHTSTLRSRMAIVSQIPTLFPGTIADNIIYGLSPSSPQASPESIKAAADSAGISEFIDSLPQGYRTLVGEGGTSLSGGQAQRVAIARALVRDPDILILDEATSALDVASASVVRETIRRLVQGGGTESVGVSPRSRSGGVWDDKDWEAGFGSGGSGAKAGMPRKQMTVIVITHARDMMAIAERIVMLDKGRVVETGTFSELKRKRGGAFGRLLRGEKEEQD</sequence>
<feature type="compositionally biased region" description="Basic residues" evidence="7">
    <location>
        <begin position="803"/>
        <end position="821"/>
    </location>
</feature>
<feature type="domain" description="ABC transporter" evidence="9">
    <location>
        <begin position="379"/>
        <end position="616"/>
    </location>
</feature>
<feature type="transmembrane region" description="Helical" evidence="8">
    <location>
        <begin position="850"/>
        <end position="872"/>
    </location>
</feature>
<dbReference type="InterPro" id="IPR011527">
    <property type="entry name" value="ABC1_TM_dom"/>
</dbReference>
<dbReference type="InterPro" id="IPR003439">
    <property type="entry name" value="ABC_transporter-like_ATP-bd"/>
</dbReference>
<feature type="compositionally biased region" description="Acidic residues" evidence="7">
    <location>
        <begin position="620"/>
        <end position="639"/>
    </location>
</feature>
<dbReference type="SMART" id="SM00382">
    <property type="entry name" value="AAA"/>
    <property type="match status" value="2"/>
</dbReference>
<dbReference type="InterPro" id="IPR017871">
    <property type="entry name" value="ABC_transporter-like_CS"/>
</dbReference>
<feature type="domain" description="ABC transmembrane type-1" evidence="10">
    <location>
        <begin position="48"/>
        <end position="340"/>
    </location>
</feature>
<dbReference type="GO" id="GO:0005524">
    <property type="term" value="F:ATP binding"/>
    <property type="evidence" value="ECO:0007669"/>
    <property type="project" value="UniProtKB-KW"/>
</dbReference>
<dbReference type="Gene3D" id="1.20.1560.10">
    <property type="entry name" value="ABC transporter type 1, transmembrane domain"/>
    <property type="match status" value="2"/>
</dbReference>
<feature type="transmembrane region" description="Helical" evidence="8">
    <location>
        <begin position="279"/>
        <end position="298"/>
    </location>
</feature>
<feature type="region of interest" description="Disordered" evidence="7">
    <location>
        <begin position="1371"/>
        <end position="1391"/>
    </location>
</feature>
<keyword evidence="5 8" id="KW-1133">Transmembrane helix</keyword>
<feature type="transmembrane region" description="Helical" evidence="8">
    <location>
        <begin position="318"/>
        <end position="338"/>
    </location>
</feature>
<evidence type="ECO:0000313" key="11">
    <source>
        <dbReference type="EMBL" id="KAF2131947.1"/>
    </source>
</evidence>
<dbReference type="CDD" id="cd18577">
    <property type="entry name" value="ABC_6TM_Pgp_ABCB1_D1_like"/>
    <property type="match status" value="1"/>
</dbReference>
<dbReference type="SUPFAM" id="SSF90123">
    <property type="entry name" value="ABC transporter transmembrane region"/>
    <property type="match status" value="2"/>
</dbReference>
<proteinExistence type="predicted"/>
<dbReference type="Gene3D" id="3.40.50.300">
    <property type="entry name" value="P-loop containing nucleotide triphosphate hydrolases"/>
    <property type="match status" value="2"/>
</dbReference>
<dbReference type="GO" id="GO:0005743">
    <property type="term" value="C:mitochondrial inner membrane"/>
    <property type="evidence" value="ECO:0007669"/>
    <property type="project" value="TreeGrafter"/>
</dbReference>
<organism evidence="11 12">
    <name type="scientific">Dothidotthia symphoricarpi CBS 119687</name>
    <dbReference type="NCBI Taxonomy" id="1392245"/>
    <lineage>
        <taxon>Eukaryota</taxon>
        <taxon>Fungi</taxon>
        <taxon>Dikarya</taxon>
        <taxon>Ascomycota</taxon>
        <taxon>Pezizomycotina</taxon>
        <taxon>Dothideomycetes</taxon>
        <taxon>Pleosporomycetidae</taxon>
        <taxon>Pleosporales</taxon>
        <taxon>Dothidotthiaceae</taxon>
        <taxon>Dothidotthia</taxon>
    </lineage>
</organism>
<evidence type="ECO:0000256" key="7">
    <source>
        <dbReference type="SAM" id="MobiDB-lite"/>
    </source>
</evidence>
<feature type="transmembrane region" description="Helical" evidence="8">
    <location>
        <begin position="1072"/>
        <end position="1096"/>
    </location>
</feature>
<dbReference type="PROSITE" id="PS50893">
    <property type="entry name" value="ABC_TRANSPORTER_2"/>
    <property type="match status" value="2"/>
</dbReference>
<feature type="transmembrane region" description="Helical" evidence="8">
    <location>
        <begin position="46"/>
        <end position="72"/>
    </location>
</feature>
<feature type="region of interest" description="Disordered" evidence="7">
    <location>
        <begin position="715"/>
        <end position="777"/>
    </location>
</feature>
<dbReference type="InterPro" id="IPR039421">
    <property type="entry name" value="Type_1_exporter"/>
</dbReference>
<keyword evidence="2 8" id="KW-0812">Transmembrane</keyword>
<keyword evidence="6 8" id="KW-0472">Membrane</keyword>
<dbReference type="SUPFAM" id="SSF52540">
    <property type="entry name" value="P-loop containing nucleoside triphosphate hydrolases"/>
    <property type="match status" value="3"/>
</dbReference>
<dbReference type="PANTHER" id="PTHR43394">
    <property type="entry name" value="ATP-DEPENDENT PERMEASE MDL1, MITOCHONDRIAL"/>
    <property type="match status" value="1"/>
</dbReference>
<gene>
    <name evidence="11" type="ORF">P153DRAFT_310369</name>
</gene>
<dbReference type="Pfam" id="PF00664">
    <property type="entry name" value="ABC_membrane"/>
    <property type="match status" value="2"/>
</dbReference>
<feature type="compositionally biased region" description="Low complexity" evidence="7">
    <location>
        <begin position="1374"/>
        <end position="1386"/>
    </location>
</feature>
<feature type="transmembrane region" description="Helical" evidence="8">
    <location>
        <begin position="969"/>
        <end position="989"/>
    </location>
</feature>
<feature type="region of interest" description="Disordered" evidence="7">
    <location>
        <begin position="617"/>
        <end position="639"/>
    </location>
</feature>
<accession>A0A6A6AM39</accession>
<dbReference type="Proteomes" id="UP000799771">
    <property type="component" value="Unassembled WGS sequence"/>
</dbReference>
<keyword evidence="12" id="KW-1185">Reference proteome</keyword>
<feature type="compositionally biased region" description="Basic and acidic residues" evidence="7">
    <location>
        <begin position="793"/>
        <end position="802"/>
    </location>
</feature>
<dbReference type="OrthoDB" id="6500128at2759"/>
<evidence type="ECO:0000313" key="12">
    <source>
        <dbReference type="Proteomes" id="UP000799771"/>
    </source>
</evidence>
<dbReference type="RefSeq" id="XP_033526334.1">
    <property type="nucleotide sequence ID" value="XM_033664767.1"/>
</dbReference>
<feature type="domain" description="ABC transporter" evidence="9">
    <location>
        <begin position="1170"/>
        <end position="1460"/>
    </location>
</feature>
<evidence type="ECO:0000256" key="8">
    <source>
        <dbReference type="SAM" id="Phobius"/>
    </source>
</evidence>
<dbReference type="InterPro" id="IPR027417">
    <property type="entry name" value="P-loop_NTPase"/>
</dbReference>
<feature type="domain" description="ABC transmembrane type-1" evidence="10">
    <location>
        <begin position="853"/>
        <end position="1135"/>
    </location>
</feature>
<dbReference type="PANTHER" id="PTHR43394:SF15">
    <property type="entry name" value="ALPHA-FACTOR-TRANSPORTING ATPASE"/>
    <property type="match status" value="1"/>
</dbReference>
<dbReference type="EMBL" id="ML977501">
    <property type="protein sequence ID" value="KAF2131947.1"/>
    <property type="molecule type" value="Genomic_DNA"/>
</dbReference>
<feature type="transmembrane region" description="Helical" evidence="8">
    <location>
        <begin position="193"/>
        <end position="215"/>
    </location>
</feature>
<feature type="transmembrane region" description="Helical" evidence="8">
    <location>
        <begin position="995"/>
        <end position="1015"/>
    </location>
</feature>